<proteinExistence type="predicted"/>
<evidence type="ECO:0000259" key="1">
    <source>
        <dbReference type="PROSITE" id="PS50127"/>
    </source>
</evidence>
<feature type="domain" description="UBC core" evidence="1">
    <location>
        <begin position="16"/>
        <end position="170"/>
    </location>
</feature>
<dbReference type="OrthoDB" id="1030252at2759"/>
<dbReference type="eggNOG" id="KOG0417">
    <property type="taxonomic scope" value="Eukaryota"/>
</dbReference>
<dbReference type="KEGG" id="eus:EUTSA_v10017672mg"/>
<dbReference type="PROSITE" id="PS50127">
    <property type="entry name" value="UBC_2"/>
    <property type="match status" value="1"/>
</dbReference>
<dbReference type="SUPFAM" id="SSF54495">
    <property type="entry name" value="UBC-like"/>
    <property type="match status" value="1"/>
</dbReference>
<accession>V4M9S0</accession>
<dbReference type="SMART" id="SM00212">
    <property type="entry name" value="UBCc"/>
    <property type="match status" value="1"/>
</dbReference>
<dbReference type="InterPro" id="IPR000608">
    <property type="entry name" value="UBC"/>
</dbReference>
<dbReference type="STRING" id="72664.V4M9S0"/>
<dbReference type="InterPro" id="IPR016135">
    <property type="entry name" value="UBQ-conjugating_enzyme/RWD"/>
</dbReference>
<dbReference type="Gene3D" id="3.10.110.10">
    <property type="entry name" value="Ubiquitin Conjugating Enzyme"/>
    <property type="match status" value="1"/>
</dbReference>
<dbReference type="EMBL" id="KI517385">
    <property type="protein sequence ID" value="ESQ51862.1"/>
    <property type="molecule type" value="Genomic_DNA"/>
</dbReference>
<evidence type="ECO:0000313" key="3">
    <source>
        <dbReference type="Proteomes" id="UP000030689"/>
    </source>
</evidence>
<dbReference type="OMA" id="PVGCPYE"/>
<reference evidence="2 3" key="1">
    <citation type="journal article" date="2013" name="Front. Plant Sci.">
        <title>The Reference Genome of the Halophytic Plant Eutrema salsugineum.</title>
        <authorList>
            <person name="Yang R."/>
            <person name="Jarvis D.E."/>
            <person name="Chen H."/>
            <person name="Beilstein M.A."/>
            <person name="Grimwood J."/>
            <person name="Jenkins J."/>
            <person name="Shu S."/>
            <person name="Prochnik S."/>
            <person name="Xin M."/>
            <person name="Ma C."/>
            <person name="Schmutz J."/>
            <person name="Wing R.A."/>
            <person name="Mitchell-Olds T."/>
            <person name="Schumaker K.S."/>
            <person name="Wang X."/>
        </authorList>
    </citation>
    <scope>NUCLEOTIDE SEQUENCE [LARGE SCALE GENOMIC DNA]</scope>
</reference>
<dbReference type="PANTHER" id="PTHR24068">
    <property type="entry name" value="UBIQUITIN-CONJUGATING ENZYME E2"/>
    <property type="match status" value="1"/>
</dbReference>
<organism evidence="2 3">
    <name type="scientific">Eutrema salsugineum</name>
    <name type="common">Saltwater cress</name>
    <name type="synonym">Sisymbrium salsugineum</name>
    <dbReference type="NCBI Taxonomy" id="72664"/>
    <lineage>
        <taxon>Eukaryota</taxon>
        <taxon>Viridiplantae</taxon>
        <taxon>Streptophyta</taxon>
        <taxon>Embryophyta</taxon>
        <taxon>Tracheophyta</taxon>
        <taxon>Spermatophyta</taxon>
        <taxon>Magnoliopsida</taxon>
        <taxon>eudicotyledons</taxon>
        <taxon>Gunneridae</taxon>
        <taxon>Pentapetalae</taxon>
        <taxon>rosids</taxon>
        <taxon>malvids</taxon>
        <taxon>Brassicales</taxon>
        <taxon>Brassicaceae</taxon>
        <taxon>Eutremeae</taxon>
        <taxon>Eutrema</taxon>
    </lineage>
</organism>
<gene>
    <name evidence="2" type="ORF">EUTSA_v10017672mg</name>
</gene>
<dbReference type="Proteomes" id="UP000030689">
    <property type="component" value="Unassembled WGS sequence"/>
</dbReference>
<dbReference type="AlphaFoldDB" id="V4M9S0"/>
<protein>
    <recommendedName>
        <fullName evidence="1">UBC core domain-containing protein</fullName>
    </recommendedName>
</protein>
<sequence length="171" mass="19750">MILFQRFSFGKLFTSKKSRKLSSEIRLWNEIGREKDHILMAHVSSWLVSPENVFRWEATIKGPASCPFENGVFVLSVHIPKDFPFKPPKITFKTKIFHPNINERGEISVDILGSRWTPSWTINLVLLAICSVLSDPVEPFFPGNPAARLYRKNRKAYEEIAIEWTVKYARG</sequence>
<evidence type="ECO:0000313" key="2">
    <source>
        <dbReference type="EMBL" id="ESQ51862.1"/>
    </source>
</evidence>
<dbReference type="Gramene" id="ESQ51862">
    <property type="protein sequence ID" value="ESQ51862"/>
    <property type="gene ID" value="EUTSA_v10017672mg"/>
</dbReference>
<name>V4M9S0_EUTSA</name>
<keyword evidence="3" id="KW-1185">Reference proteome</keyword>
<dbReference type="Pfam" id="PF00179">
    <property type="entry name" value="UQ_con"/>
    <property type="match status" value="1"/>
</dbReference>